<evidence type="ECO:0000313" key="1">
    <source>
        <dbReference type="EMBL" id="SBQ32256.1"/>
    </source>
</evidence>
<reference evidence="1" key="2">
    <citation type="submission" date="2016-06" db="EMBL/GenBank/DDBJ databases">
        <title>The genome of a short-lived fish provides insights into sex chromosome evolution and the genetic control of aging.</title>
        <authorList>
            <person name="Reichwald K."/>
            <person name="Felder M."/>
            <person name="Petzold A."/>
            <person name="Koch P."/>
            <person name="Groth M."/>
            <person name="Platzer M."/>
        </authorList>
    </citation>
    <scope>NUCLEOTIDE SEQUENCE</scope>
    <source>
        <tissue evidence="1">Brain</tissue>
    </source>
</reference>
<proteinExistence type="predicted"/>
<accession>A0A1A8DG48</accession>
<dbReference type="AlphaFoldDB" id="A0A1A8DG48"/>
<organism evidence="1">
    <name type="scientific">Nothobranchius kadleci</name>
    <name type="common">African annual killifish</name>
    <dbReference type="NCBI Taxonomy" id="1051664"/>
    <lineage>
        <taxon>Eukaryota</taxon>
        <taxon>Metazoa</taxon>
        <taxon>Chordata</taxon>
        <taxon>Craniata</taxon>
        <taxon>Vertebrata</taxon>
        <taxon>Euteleostomi</taxon>
        <taxon>Actinopterygii</taxon>
        <taxon>Neopterygii</taxon>
        <taxon>Teleostei</taxon>
        <taxon>Neoteleostei</taxon>
        <taxon>Acanthomorphata</taxon>
        <taxon>Ovalentaria</taxon>
        <taxon>Atherinomorphae</taxon>
        <taxon>Cyprinodontiformes</taxon>
        <taxon>Nothobranchiidae</taxon>
        <taxon>Nothobranchius</taxon>
    </lineage>
</organism>
<protein>
    <submittedName>
        <fullName evidence="1">Pleckstrin homology-like domain, family B, member 3</fullName>
    </submittedName>
</protein>
<reference evidence="1" key="1">
    <citation type="submission" date="2016-05" db="EMBL/GenBank/DDBJ databases">
        <authorList>
            <person name="Lavstsen T."/>
            <person name="Jespersen J.S."/>
        </authorList>
    </citation>
    <scope>NUCLEOTIDE SEQUENCE</scope>
    <source>
        <tissue evidence="1">Brain</tissue>
    </source>
</reference>
<sequence length="62" mass="6913">LLPLVPAAEPYVLREDVRPSLLPGGFQPRVHADLDGCHCHGNRRAQSLLTCICDSETQRINY</sequence>
<gene>
    <name evidence="1" type="primary">CABZ01093100.1</name>
</gene>
<feature type="non-terminal residue" evidence="1">
    <location>
        <position position="1"/>
    </location>
</feature>
<name>A0A1A8DG48_NOTKA</name>
<dbReference type="EMBL" id="HAEA01003776">
    <property type="protein sequence ID" value="SBQ32256.1"/>
    <property type="molecule type" value="Transcribed_RNA"/>
</dbReference>